<gene>
    <name evidence="2" type="ORF">MW046_18940</name>
</gene>
<accession>A0A8U0A918</accession>
<geneLocation type="plasmid" evidence="2 3">
    <name>unnamed4</name>
</geneLocation>
<name>A0A8U0A918_9EURY</name>
<evidence type="ECO:0000259" key="1">
    <source>
        <dbReference type="Pfam" id="PF26400"/>
    </source>
</evidence>
<dbReference type="InterPro" id="IPR058411">
    <property type="entry name" value="DUF8098"/>
</dbReference>
<keyword evidence="3" id="KW-1185">Reference proteome</keyword>
<dbReference type="KEGG" id="haad:MW046_18940"/>
<dbReference type="GeneID" id="71930169"/>
<dbReference type="Pfam" id="PF26400">
    <property type="entry name" value="DUF8098"/>
    <property type="match status" value="1"/>
</dbReference>
<keyword evidence="2" id="KW-0614">Plasmid</keyword>
<dbReference type="EMBL" id="CP096023">
    <property type="protein sequence ID" value="UPM45349.1"/>
    <property type="molecule type" value="Genomic_DNA"/>
</dbReference>
<dbReference type="RefSeq" id="WP_247995998.1">
    <property type="nucleotide sequence ID" value="NZ_CP096023.1"/>
</dbReference>
<dbReference type="Proteomes" id="UP000831768">
    <property type="component" value="Plasmid unnamed4"/>
</dbReference>
<sequence>MSVLTVIYRHLSGTRRLDDYPLSLSVRTPIIYAAAVSRLMYLRIARTTSPSRSTLMSIDHPPAERPILQKVENGLKRAVKDDPDLDWPDDGKGTRIRCQKYTEQAVVHFTQNDDGPVLTSSWYKFGKTYPASPSGANLSDGQFQSPNIRKSEIFDVTPDDIAHFFTYEADKPPLNEKYWYMSSLDFLERFYNIYAPDSYLELYLQNIELRRIFEDTIHEISSLRASQSGSATSLSDFGSSTAVDYYKRAGRTTARMQMELATLPELEEALEPVREFTDLVEDVLMELARVEQSDLKARHRATIESLKEFYNTWTWVYPAALMMQETAEGPNSNWVISQAEEKQEFLRDSYTSKLKNQRRLCAEAELLPRVRNYPSRDDEVASAISGMMRTVDQMDE</sequence>
<protein>
    <recommendedName>
        <fullName evidence="1">DUF8098 domain-containing protein</fullName>
    </recommendedName>
</protein>
<reference evidence="2" key="1">
    <citation type="submission" date="2022-04" db="EMBL/GenBank/DDBJ databases">
        <title>Halocatena sp. nov., isolated from a salt lake.</title>
        <authorList>
            <person name="Cui H.-L."/>
        </authorList>
    </citation>
    <scope>NUCLEOTIDE SEQUENCE</scope>
    <source>
        <strain evidence="2">AD-1</strain>
        <plasmid evidence="2">unnamed4</plasmid>
    </source>
</reference>
<proteinExistence type="predicted"/>
<feature type="domain" description="DUF8098" evidence="1">
    <location>
        <begin position="56"/>
        <end position="385"/>
    </location>
</feature>
<organism evidence="2 3">
    <name type="scientific">Halocatena salina</name>
    <dbReference type="NCBI Taxonomy" id="2934340"/>
    <lineage>
        <taxon>Archaea</taxon>
        <taxon>Methanobacteriati</taxon>
        <taxon>Methanobacteriota</taxon>
        <taxon>Stenosarchaea group</taxon>
        <taxon>Halobacteria</taxon>
        <taxon>Halobacteriales</taxon>
        <taxon>Natronomonadaceae</taxon>
        <taxon>Halocatena</taxon>
    </lineage>
</organism>
<evidence type="ECO:0000313" key="2">
    <source>
        <dbReference type="EMBL" id="UPM45349.1"/>
    </source>
</evidence>
<dbReference type="AlphaFoldDB" id="A0A8U0A918"/>
<evidence type="ECO:0000313" key="3">
    <source>
        <dbReference type="Proteomes" id="UP000831768"/>
    </source>
</evidence>